<feature type="signal peptide" evidence="1">
    <location>
        <begin position="1"/>
        <end position="26"/>
    </location>
</feature>
<dbReference type="EMBL" id="JADOGI010000440">
    <property type="protein sequence ID" value="MBF8194521.1"/>
    <property type="molecule type" value="Genomic_DNA"/>
</dbReference>
<dbReference type="AlphaFoldDB" id="A0A931AKE7"/>
<sequence>MRLSMSRVLVVAIAGLCLVGCGSQTASNEAGGGQDRSSDDCPLTAEALTKATALNWELREKKEDHPLETAESIKATVCLYTAADAPQRGSDPLVMRADVVTGADAAAVRKDFSDTCTEYGGKVRSSASPEGAVVCDRDGSVVEGVIGSDDRVVSVYLGNADKATAAKLTPAFDQILAAVN</sequence>
<comment type="caution">
    <text evidence="2">The sequence shown here is derived from an EMBL/GenBank/DDBJ whole genome shotgun (WGS) entry which is preliminary data.</text>
</comment>
<name>A0A931AKE7_9ACTN</name>
<reference evidence="2" key="1">
    <citation type="submission" date="2020-11" db="EMBL/GenBank/DDBJ databases">
        <title>Whole-genome analyses of Nonomuraea sp. K274.</title>
        <authorList>
            <person name="Veyisoglu A."/>
        </authorList>
    </citation>
    <scope>NUCLEOTIDE SEQUENCE</scope>
    <source>
        <strain evidence="2">K274</strain>
    </source>
</reference>
<gene>
    <name evidence="2" type="ORF">ITP53_54480</name>
</gene>
<keyword evidence="3" id="KW-1185">Reference proteome</keyword>
<evidence type="ECO:0000313" key="3">
    <source>
        <dbReference type="Proteomes" id="UP000605361"/>
    </source>
</evidence>
<feature type="chain" id="PRO_5037986689" description="DUF3558 domain-containing protein" evidence="1">
    <location>
        <begin position="27"/>
        <end position="180"/>
    </location>
</feature>
<protein>
    <recommendedName>
        <fullName evidence="4">DUF3558 domain-containing protein</fullName>
    </recommendedName>
</protein>
<keyword evidence="1" id="KW-0732">Signal</keyword>
<organism evidence="2 3">
    <name type="scientific">Nonomuraea cypriaca</name>
    <dbReference type="NCBI Taxonomy" id="1187855"/>
    <lineage>
        <taxon>Bacteria</taxon>
        <taxon>Bacillati</taxon>
        <taxon>Actinomycetota</taxon>
        <taxon>Actinomycetes</taxon>
        <taxon>Streptosporangiales</taxon>
        <taxon>Streptosporangiaceae</taxon>
        <taxon>Nonomuraea</taxon>
    </lineage>
</organism>
<evidence type="ECO:0000313" key="2">
    <source>
        <dbReference type="EMBL" id="MBF8194521.1"/>
    </source>
</evidence>
<evidence type="ECO:0008006" key="4">
    <source>
        <dbReference type="Google" id="ProtNLM"/>
    </source>
</evidence>
<evidence type="ECO:0000256" key="1">
    <source>
        <dbReference type="SAM" id="SignalP"/>
    </source>
</evidence>
<accession>A0A931AKE7</accession>
<dbReference type="Proteomes" id="UP000605361">
    <property type="component" value="Unassembled WGS sequence"/>
</dbReference>
<proteinExistence type="predicted"/>